<organism evidence="2 3">
    <name type="scientific">Brachybacterium alimentarium</name>
    <dbReference type="NCBI Taxonomy" id="47845"/>
    <lineage>
        <taxon>Bacteria</taxon>
        <taxon>Bacillati</taxon>
        <taxon>Actinomycetota</taxon>
        <taxon>Actinomycetes</taxon>
        <taxon>Micrococcales</taxon>
        <taxon>Dermabacteraceae</taxon>
        <taxon>Brachybacterium</taxon>
    </lineage>
</organism>
<dbReference type="GeneID" id="95326608"/>
<evidence type="ECO:0008006" key="4">
    <source>
        <dbReference type="Google" id="ProtNLM"/>
    </source>
</evidence>
<accession>A0A2A3YLM9</accession>
<evidence type="ECO:0000313" key="3">
    <source>
        <dbReference type="Proteomes" id="UP000218598"/>
    </source>
</evidence>
<proteinExistence type="predicted"/>
<dbReference type="EMBL" id="NRGR01000008">
    <property type="protein sequence ID" value="PCC40190.1"/>
    <property type="molecule type" value="Genomic_DNA"/>
</dbReference>
<evidence type="ECO:0000313" key="2">
    <source>
        <dbReference type="EMBL" id="PCC40190.1"/>
    </source>
</evidence>
<evidence type="ECO:0000256" key="1">
    <source>
        <dbReference type="SAM" id="SignalP"/>
    </source>
</evidence>
<name>A0A2A3YLM9_9MICO</name>
<reference evidence="2 3" key="1">
    <citation type="journal article" date="2017" name="Elife">
        <title>Extensive horizontal gene transfer in cheese-associated bacteria.</title>
        <authorList>
            <person name="Bonham K.S."/>
            <person name="Wolfe B.E."/>
            <person name="Dutton R.J."/>
        </authorList>
    </citation>
    <scope>NUCLEOTIDE SEQUENCE [LARGE SCALE GENOMIC DNA]</scope>
    <source>
        <strain evidence="2 3">341_9</strain>
    </source>
</reference>
<dbReference type="PROSITE" id="PS51257">
    <property type="entry name" value="PROKAR_LIPOPROTEIN"/>
    <property type="match status" value="1"/>
</dbReference>
<keyword evidence="3" id="KW-1185">Reference proteome</keyword>
<dbReference type="OrthoDB" id="4793366at2"/>
<protein>
    <recommendedName>
        <fullName evidence="4">DNA modification methylase</fullName>
    </recommendedName>
</protein>
<keyword evidence="1" id="KW-0732">Signal</keyword>
<comment type="caution">
    <text evidence="2">The sequence shown here is derived from an EMBL/GenBank/DDBJ whole genome shotgun (WGS) entry which is preliminary data.</text>
</comment>
<gene>
    <name evidence="2" type="ORF">CIK66_06060</name>
</gene>
<dbReference type="Proteomes" id="UP000218598">
    <property type="component" value="Unassembled WGS sequence"/>
</dbReference>
<dbReference type="AlphaFoldDB" id="A0A2A3YLM9"/>
<dbReference type="RefSeq" id="WP_096163975.1">
    <property type="nucleotide sequence ID" value="NZ_BAAAIQ010000005.1"/>
</dbReference>
<sequence length="162" mass="16410">MRSRRLVLSAAALGLALAASGCTSFSPVQTHEFYQAGDGTNANIEQAGAVFAGVRDAIVVVEDDGTATFHGSVVSYAKEDVSVELTGMSGGSTLFSASISVPAEGVVDLGADEGQQEIPLSDFPVKPGEVFDLEVSADGQSDTISVPVADTTLSHLGPPPAG</sequence>
<feature type="chain" id="PRO_5038413260" description="DNA modification methylase" evidence="1">
    <location>
        <begin position="22"/>
        <end position="162"/>
    </location>
</feature>
<feature type="signal peptide" evidence="1">
    <location>
        <begin position="1"/>
        <end position="21"/>
    </location>
</feature>